<comment type="caution">
    <text evidence="1">The sequence shown here is derived from an EMBL/GenBank/DDBJ whole genome shotgun (WGS) entry which is preliminary data.</text>
</comment>
<dbReference type="EMBL" id="CM056743">
    <property type="protein sequence ID" value="KAJ8672767.1"/>
    <property type="molecule type" value="Genomic_DNA"/>
</dbReference>
<dbReference type="Proteomes" id="UP001239111">
    <property type="component" value="Chromosome 3"/>
</dbReference>
<gene>
    <name evidence="1" type="ORF">QAD02_004027</name>
</gene>
<evidence type="ECO:0000313" key="1">
    <source>
        <dbReference type="EMBL" id="KAJ8672767.1"/>
    </source>
</evidence>
<evidence type="ECO:0000313" key="2">
    <source>
        <dbReference type="Proteomes" id="UP001239111"/>
    </source>
</evidence>
<reference evidence="1" key="1">
    <citation type="submission" date="2023-04" db="EMBL/GenBank/DDBJ databases">
        <title>A chromosome-level genome assembly of the parasitoid wasp Eretmocerus hayati.</title>
        <authorList>
            <person name="Zhong Y."/>
            <person name="Liu S."/>
            <person name="Liu Y."/>
        </authorList>
    </citation>
    <scope>NUCLEOTIDE SEQUENCE</scope>
    <source>
        <strain evidence="1">ZJU_SS_LIU_2023</strain>
    </source>
</reference>
<sequence length="174" mass="20074">MLGVVNHIFKNLITVNEYDAMNWAQACNVAREVVYGEPAFAGNACKTLLNRVDLLRLRCSVECYVQCFSDFREVVDSCFSNSLDSKYVSYIKKFRCSFLDLGISVTPKVHAVFNHVKYFCEKVGRGLGFYSEQSVESVHADFKTTWNRYKFNNSNSEYYEKFLSAVCQYNSHHV</sequence>
<accession>A0ACC2NNT4</accession>
<keyword evidence="2" id="KW-1185">Reference proteome</keyword>
<protein>
    <submittedName>
        <fullName evidence="1">Uncharacterized protein</fullName>
    </submittedName>
</protein>
<name>A0ACC2NNT4_9HYME</name>
<organism evidence="1 2">
    <name type="scientific">Eretmocerus hayati</name>
    <dbReference type="NCBI Taxonomy" id="131215"/>
    <lineage>
        <taxon>Eukaryota</taxon>
        <taxon>Metazoa</taxon>
        <taxon>Ecdysozoa</taxon>
        <taxon>Arthropoda</taxon>
        <taxon>Hexapoda</taxon>
        <taxon>Insecta</taxon>
        <taxon>Pterygota</taxon>
        <taxon>Neoptera</taxon>
        <taxon>Endopterygota</taxon>
        <taxon>Hymenoptera</taxon>
        <taxon>Apocrita</taxon>
        <taxon>Proctotrupomorpha</taxon>
        <taxon>Chalcidoidea</taxon>
        <taxon>Aphelinidae</taxon>
        <taxon>Aphelininae</taxon>
        <taxon>Eretmocerus</taxon>
    </lineage>
</organism>
<proteinExistence type="predicted"/>